<dbReference type="Gene3D" id="3.20.20.70">
    <property type="entry name" value="Aldolase class I"/>
    <property type="match status" value="1"/>
</dbReference>
<dbReference type="AlphaFoldDB" id="A0A7S0BDC3"/>
<evidence type="ECO:0000256" key="5">
    <source>
        <dbReference type="ARBA" id="ARBA00023102"/>
    </source>
</evidence>
<dbReference type="PANTHER" id="PTHR43090">
    <property type="entry name" value="1-(5-PHOSPHORIBOSYL)-5-[(5-PHOSPHORIBOSYLAMINO)METHYLIDENEAMINO] IMIDAZOLE-4-CARBOXAMIDE ISOMERASE"/>
    <property type="match status" value="1"/>
</dbReference>
<keyword evidence="4 7" id="KW-0028">Amino-acid biosynthesis</keyword>
<dbReference type="InterPro" id="IPR013785">
    <property type="entry name" value="Aldolase_TIM"/>
</dbReference>
<dbReference type="EC" id="5.3.1.16" evidence="3"/>
<name>A0A7S0BDC3_9RHOD</name>
<dbReference type="GO" id="GO:0005737">
    <property type="term" value="C:cytoplasm"/>
    <property type="evidence" value="ECO:0007669"/>
    <property type="project" value="TreeGrafter"/>
</dbReference>
<dbReference type="FunFam" id="3.20.20.70:FF:000110">
    <property type="entry name" value="1-(5-phosphoribosyl)-5-[(5-phosphoribosylamino)methylideneamino] imidazole-4-carboxamide isomerase, chloroplastic"/>
    <property type="match status" value="1"/>
</dbReference>
<dbReference type="GO" id="GO:0000162">
    <property type="term" value="P:L-tryptophan biosynthetic process"/>
    <property type="evidence" value="ECO:0007669"/>
    <property type="project" value="TreeGrafter"/>
</dbReference>
<evidence type="ECO:0000256" key="7">
    <source>
        <dbReference type="RuleBase" id="RU003657"/>
    </source>
</evidence>
<reference evidence="8" key="1">
    <citation type="submission" date="2021-01" db="EMBL/GenBank/DDBJ databases">
        <authorList>
            <person name="Corre E."/>
            <person name="Pelletier E."/>
            <person name="Niang G."/>
            <person name="Scheremetjew M."/>
            <person name="Finn R."/>
            <person name="Kale V."/>
            <person name="Holt S."/>
            <person name="Cochrane G."/>
            <person name="Meng A."/>
            <person name="Brown T."/>
            <person name="Cohen L."/>
        </authorList>
    </citation>
    <scope>NUCLEOTIDE SEQUENCE</scope>
    <source>
        <strain evidence="8">UTEX LB 2760</strain>
    </source>
</reference>
<keyword evidence="5 7" id="KW-0368">Histidine biosynthesis</keyword>
<gene>
    <name evidence="8" type="ORF">RMAR0315_LOCUS303</name>
</gene>
<accession>A0A7S0BDC3</accession>
<comment type="similarity">
    <text evidence="2 7">Belongs to the HisA/HisF family.</text>
</comment>
<evidence type="ECO:0000256" key="6">
    <source>
        <dbReference type="ARBA" id="ARBA00023235"/>
    </source>
</evidence>
<dbReference type="GO" id="GO:0003949">
    <property type="term" value="F:1-(5-phosphoribosyl)-5-[(5-phosphoribosylamino)methylideneamino]imidazole-4-carboxamide isomerase activity"/>
    <property type="evidence" value="ECO:0007669"/>
    <property type="project" value="UniProtKB-EC"/>
</dbReference>
<evidence type="ECO:0000256" key="3">
    <source>
        <dbReference type="ARBA" id="ARBA00012550"/>
    </source>
</evidence>
<dbReference type="SUPFAM" id="SSF51366">
    <property type="entry name" value="Ribulose-phoshate binding barrel"/>
    <property type="match status" value="1"/>
</dbReference>
<organism evidence="8">
    <name type="scientific">Rhodosorus marinus</name>
    <dbReference type="NCBI Taxonomy" id="101924"/>
    <lineage>
        <taxon>Eukaryota</taxon>
        <taxon>Rhodophyta</taxon>
        <taxon>Stylonematophyceae</taxon>
        <taxon>Stylonematales</taxon>
        <taxon>Stylonemataceae</taxon>
        <taxon>Rhodosorus</taxon>
    </lineage>
</organism>
<evidence type="ECO:0000256" key="1">
    <source>
        <dbReference type="ARBA" id="ARBA00005133"/>
    </source>
</evidence>
<dbReference type="PANTHER" id="PTHR43090:SF2">
    <property type="entry name" value="1-(5-PHOSPHORIBOSYL)-5-[(5-PHOSPHORIBOSYLAMINO)METHYLIDENEAMINO] IMIDAZOLE-4-CARBOXAMIDE ISOMERASE"/>
    <property type="match status" value="1"/>
</dbReference>
<evidence type="ECO:0000256" key="4">
    <source>
        <dbReference type="ARBA" id="ARBA00022605"/>
    </source>
</evidence>
<dbReference type="CDD" id="cd04723">
    <property type="entry name" value="HisA_HisF"/>
    <property type="match status" value="1"/>
</dbReference>
<dbReference type="InterPro" id="IPR011858">
    <property type="entry name" value="His6/HISN3"/>
</dbReference>
<dbReference type="InterPro" id="IPR011060">
    <property type="entry name" value="RibuloseP-bd_barrel"/>
</dbReference>
<evidence type="ECO:0000256" key="2">
    <source>
        <dbReference type="ARBA" id="ARBA00009667"/>
    </source>
</evidence>
<sequence length="282" mass="31208">MVTGFQSLARVGTTRRASQRNRVEIRAEMRFRPCIDLHAGKVKQIVGSTLKDGDGSASTNFESDLPSSFFAKMYKEDDLPGGHVIMLGPGNEEVAKEALRAFPGGLHVGGGINPQNAKEYLDCGASHVIVTSYVFRDGNVDMDRLQELVSAISKDRLVLDVSCRKRDGEYYVCTDRWQKWTDFKLNKESFEFLSGFCDEILVHAVDVEGKRSGIEEELVALLASSCDIPTTYAGGARSLEDLERARILGNGRVDLTIGSALDIFGGDLSYRDAVKWQRDQEE</sequence>
<dbReference type="UniPathway" id="UPA00031">
    <property type="reaction ID" value="UER00009"/>
</dbReference>
<comment type="pathway">
    <text evidence="1">Amino-acid biosynthesis; L-histidine biosynthesis; L-histidine from 5-phospho-alpha-D-ribose 1-diphosphate: step 4/9.</text>
</comment>
<dbReference type="GO" id="GO:0000105">
    <property type="term" value="P:L-histidine biosynthetic process"/>
    <property type="evidence" value="ECO:0007669"/>
    <property type="project" value="UniProtKB-UniPathway"/>
</dbReference>
<proteinExistence type="inferred from homology"/>
<dbReference type="InterPro" id="IPR006062">
    <property type="entry name" value="His_biosynth"/>
</dbReference>
<evidence type="ECO:0000313" key="8">
    <source>
        <dbReference type="EMBL" id="CAD8389859.1"/>
    </source>
</evidence>
<dbReference type="Pfam" id="PF00977">
    <property type="entry name" value="His_biosynth"/>
    <property type="match status" value="1"/>
</dbReference>
<dbReference type="NCBIfam" id="TIGR02129">
    <property type="entry name" value="hisA_euk"/>
    <property type="match status" value="1"/>
</dbReference>
<dbReference type="EMBL" id="HBEK01000519">
    <property type="protein sequence ID" value="CAD8389859.1"/>
    <property type="molecule type" value="Transcribed_RNA"/>
</dbReference>
<keyword evidence="6" id="KW-0413">Isomerase</keyword>
<dbReference type="InterPro" id="IPR044524">
    <property type="entry name" value="Isoase_HisA-like"/>
</dbReference>
<protein>
    <recommendedName>
        <fullName evidence="3">1-(5-phosphoribosyl)-5-[(5-phosphoribosylamino)methylideneamino]imidazole-4-carboxamideisomerase</fullName>
        <ecNumber evidence="3">5.3.1.16</ecNumber>
    </recommendedName>
</protein>